<comment type="subunit">
    <text evidence="15">Homohexamer. Forms a ring that surrounds DNA.</text>
</comment>
<dbReference type="EMBL" id="JBHSSW010000028">
    <property type="protein sequence ID" value="MFC6199303.1"/>
    <property type="molecule type" value="Genomic_DNA"/>
</dbReference>
<protein>
    <recommendedName>
        <fullName evidence="3">DNA translocase FtsK</fullName>
    </recommendedName>
</protein>
<keyword evidence="21" id="KW-1185">Reference proteome</keyword>
<accession>A0ABW1SCN0</accession>
<keyword evidence="10 18" id="KW-1133">Transmembrane helix</keyword>
<feature type="domain" description="FtsK" evidence="19">
    <location>
        <begin position="466"/>
        <end position="685"/>
    </location>
</feature>
<dbReference type="InterPro" id="IPR027417">
    <property type="entry name" value="P-loop_NTPase"/>
</dbReference>
<dbReference type="InterPro" id="IPR002543">
    <property type="entry name" value="FtsK_dom"/>
</dbReference>
<feature type="binding site" evidence="16">
    <location>
        <begin position="483"/>
        <end position="490"/>
    </location>
    <ligand>
        <name>ATP</name>
        <dbReference type="ChEBI" id="CHEBI:30616"/>
    </ligand>
</feature>
<dbReference type="InterPro" id="IPR036390">
    <property type="entry name" value="WH_DNA-bd_sf"/>
</dbReference>
<keyword evidence="12 18" id="KW-0472">Membrane</keyword>
<feature type="transmembrane region" description="Helical" evidence="18">
    <location>
        <begin position="128"/>
        <end position="147"/>
    </location>
</feature>
<dbReference type="PANTHER" id="PTHR22683:SF41">
    <property type="entry name" value="DNA TRANSLOCASE FTSK"/>
    <property type="match status" value="1"/>
</dbReference>
<feature type="compositionally biased region" description="Basic and acidic residues" evidence="17">
    <location>
        <begin position="821"/>
        <end position="833"/>
    </location>
</feature>
<evidence type="ECO:0000256" key="10">
    <source>
        <dbReference type="ARBA" id="ARBA00022989"/>
    </source>
</evidence>
<evidence type="ECO:0000313" key="21">
    <source>
        <dbReference type="Proteomes" id="UP001596303"/>
    </source>
</evidence>
<keyword evidence="7 16" id="KW-0547">Nucleotide-binding</keyword>
<proteinExistence type="inferred from homology"/>
<evidence type="ECO:0000256" key="9">
    <source>
        <dbReference type="ARBA" id="ARBA00022840"/>
    </source>
</evidence>
<dbReference type="Pfam" id="PF01580">
    <property type="entry name" value="FtsK_SpoIIIE"/>
    <property type="match status" value="1"/>
</dbReference>
<dbReference type="Proteomes" id="UP001596303">
    <property type="component" value="Unassembled WGS sequence"/>
</dbReference>
<keyword evidence="8" id="KW-0159">Chromosome partition</keyword>
<evidence type="ECO:0000256" key="5">
    <source>
        <dbReference type="ARBA" id="ARBA00022618"/>
    </source>
</evidence>
<dbReference type="SUPFAM" id="SSF52540">
    <property type="entry name" value="P-loop containing nucleoside triphosphate hydrolases"/>
    <property type="match status" value="1"/>
</dbReference>
<feature type="transmembrane region" description="Helical" evidence="18">
    <location>
        <begin position="153"/>
        <end position="173"/>
    </location>
</feature>
<evidence type="ECO:0000256" key="3">
    <source>
        <dbReference type="ARBA" id="ARBA00020887"/>
    </source>
</evidence>
<evidence type="ECO:0000256" key="7">
    <source>
        <dbReference type="ARBA" id="ARBA00022741"/>
    </source>
</evidence>
<evidence type="ECO:0000256" key="17">
    <source>
        <dbReference type="SAM" id="MobiDB-lite"/>
    </source>
</evidence>
<sequence length="833" mass="89840">MAGETQCRPNFATVPIENARMTSANPAQSASDQSSISTEPVWRILTGFAIFALGVFLCGAVLTYQPQDPSWNAATDLEVSNLFGAAGAIIADLLHQLLGWGGVMLAFLVMSGGVKRMLLIGHPNGHKWMIGALGIVAATACLASWPIPSDWPLRVSLGGLVGDVIFALARLPFVALQIPIANIIAGVALGIASFLLISNAANLGNRDFAMIGHLLWVNLKKLARLLIWPLRPLGRMAGQGLVAGVHKLKDGATGALRSSPKASNPYVTEDGRPKDDDFSYFEYKEPEAPTAEKAKSKPRQPDLFPHTKPAEPEEKTATRPRKPSRNAAMGEGLPSLDLLVTPPPRSSAVDEDVLLERADQLMRILNEFGVKGRITHVRPGPVVTLFELEPAAGVKSSRVIALADDVARSMSAISARIAVVPGKNAIGIELPNKHRETVYLRKLLESPSFTSNKQALPLALGEDIGGEPVCADLAKMPHLLIAGTTGSGKSVGINAMILSLMFKLPPEKCRFIMVDPKMLELSIYEGVPHLLSPVVIDPKKAVTALKWAVREMESRYEMMSKAGVRNLAGFNEKVEELRRTGGRLTREVQTGFEADTGRPVYETEEIPLDPMPAIVVVIDEMADLMMVAGKEIEACIQRLAQMARAAGIHLITATQRPSVDVITGTIKANFPTRVSYSVSSKIDSRTILGEQGAEQLLGMGDLLYMASGGKVQRLHGPFVSDEEVGDIVEYLKSTGEPDYSAEITEERDESSDSPVMDAMLGSDGGGQDADLYAQAVAVVLRDGRASTSYVQRRLKIGYNRAASLIEQMEDEGVISAPNHAGKREILRKRPDED</sequence>
<reference evidence="21" key="1">
    <citation type="journal article" date="2019" name="Int. J. Syst. Evol. Microbiol.">
        <title>The Global Catalogue of Microorganisms (GCM) 10K type strain sequencing project: providing services to taxonomists for standard genome sequencing and annotation.</title>
        <authorList>
            <consortium name="The Broad Institute Genomics Platform"/>
            <consortium name="The Broad Institute Genome Sequencing Center for Infectious Disease"/>
            <person name="Wu L."/>
            <person name="Ma J."/>
        </authorList>
    </citation>
    <scope>NUCLEOTIDE SEQUENCE [LARGE SCALE GENOMIC DNA]</scope>
    <source>
        <strain evidence="21">CGMCC-1.15741</strain>
    </source>
</reference>
<keyword evidence="5" id="KW-0132">Cell division</keyword>
<dbReference type="InterPro" id="IPR036388">
    <property type="entry name" value="WH-like_DNA-bd_sf"/>
</dbReference>
<feature type="transmembrane region" description="Helical" evidence="18">
    <location>
        <begin position="41"/>
        <end position="62"/>
    </location>
</feature>
<gene>
    <name evidence="20" type="ORF">ACFQDM_14550</name>
</gene>
<keyword evidence="9 16" id="KW-0067">ATP-binding</keyword>
<feature type="compositionally biased region" description="Basic and acidic residues" evidence="17">
    <location>
        <begin position="308"/>
        <end position="317"/>
    </location>
</feature>
<feature type="compositionally biased region" description="Basic and acidic residues" evidence="17">
    <location>
        <begin position="269"/>
        <end position="295"/>
    </location>
</feature>
<evidence type="ECO:0000256" key="4">
    <source>
        <dbReference type="ARBA" id="ARBA00022475"/>
    </source>
</evidence>
<evidence type="ECO:0000256" key="18">
    <source>
        <dbReference type="SAM" id="Phobius"/>
    </source>
</evidence>
<evidence type="ECO:0000256" key="11">
    <source>
        <dbReference type="ARBA" id="ARBA00023125"/>
    </source>
</evidence>
<keyword evidence="13" id="KW-0131">Cell cycle</keyword>
<comment type="subcellular location">
    <subcellularLocation>
        <location evidence="1">Cell membrane</location>
        <topology evidence="1">Multi-pass membrane protein</topology>
    </subcellularLocation>
</comment>
<dbReference type="SMART" id="SM00843">
    <property type="entry name" value="Ftsk_gamma"/>
    <property type="match status" value="1"/>
</dbReference>
<evidence type="ECO:0000256" key="13">
    <source>
        <dbReference type="ARBA" id="ARBA00023306"/>
    </source>
</evidence>
<comment type="function">
    <text evidence="14">Essential cell division protein that coordinates cell division and chromosome segregation. The N-terminus is involved in assembly of the cell-division machinery. The C-terminus functions as a DNA motor that moves dsDNA in an ATP-dependent manner towards the dif recombination site, which is located within the replication terminus region. Translocation stops specifically at Xer-dif sites, where FtsK interacts with the Xer recombinase, allowing activation of chromosome unlinking by recombination. FtsK orienting polar sequences (KOPS) guide the direction of DNA translocation. FtsK can remove proteins from DNA as it translocates, but translocation stops specifically at XerCD-dif site, thereby preventing removal of XerC and XerD from dif.</text>
</comment>
<evidence type="ECO:0000256" key="6">
    <source>
        <dbReference type="ARBA" id="ARBA00022692"/>
    </source>
</evidence>
<evidence type="ECO:0000256" key="1">
    <source>
        <dbReference type="ARBA" id="ARBA00004651"/>
    </source>
</evidence>
<keyword evidence="6 18" id="KW-0812">Transmembrane</keyword>
<comment type="similarity">
    <text evidence="2">Belongs to the FtsK/SpoIIIE/SftA family.</text>
</comment>
<evidence type="ECO:0000256" key="2">
    <source>
        <dbReference type="ARBA" id="ARBA00006474"/>
    </source>
</evidence>
<comment type="caution">
    <text evidence="20">The sequence shown here is derived from an EMBL/GenBank/DDBJ whole genome shotgun (WGS) entry which is preliminary data.</text>
</comment>
<dbReference type="PANTHER" id="PTHR22683">
    <property type="entry name" value="SPORULATION PROTEIN RELATED"/>
    <property type="match status" value="1"/>
</dbReference>
<dbReference type="CDD" id="cd01127">
    <property type="entry name" value="TrwB_TraG_TraD_VirD4"/>
    <property type="match status" value="1"/>
</dbReference>
<evidence type="ECO:0000256" key="16">
    <source>
        <dbReference type="PROSITE-ProRule" id="PRU00289"/>
    </source>
</evidence>
<feature type="transmembrane region" description="Helical" evidence="18">
    <location>
        <begin position="82"/>
        <end position="108"/>
    </location>
</feature>
<feature type="region of interest" description="Disordered" evidence="17">
    <location>
        <begin position="253"/>
        <end position="344"/>
    </location>
</feature>
<dbReference type="Gene3D" id="1.10.10.10">
    <property type="entry name" value="Winged helix-like DNA-binding domain superfamily/Winged helix DNA-binding domain"/>
    <property type="match status" value="1"/>
</dbReference>
<keyword evidence="11" id="KW-0238">DNA-binding</keyword>
<evidence type="ECO:0000313" key="20">
    <source>
        <dbReference type="EMBL" id="MFC6199303.1"/>
    </source>
</evidence>
<evidence type="ECO:0000256" key="12">
    <source>
        <dbReference type="ARBA" id="ARBA00023136"/>
    </source>
</evidence>
<dbReference type="InterPro" id="IPR041027">
    <property type="entry name" value="FtsK_alpha"/>
</dbReference>
<dbReference type="PROSITE" id="PS50901">
    <property type="entry name" value="FTSK"/>
    <property type="match status" value="1"/>
</dbReference>
<dbReference type="SUPFAM" id="SSF46785">
    <property type="entry name" value="Winged helix' DNA-binding domain"/>
    <property type="match status" value="1"/>
</dbReference>
<evidence type="ECO:0000256" key="8">
    <source>
        <dbReference type="ARBA" id="ARBA00022829"/>
    </source>
</evidence>
<keyword evidence="4" id="KW-1003">Cell membrane</keyword>
<dbReference type="Pfam" id="PF13491">
    <property type="entry name" value="FtsK_4TM"/>
    <property type="match status" value="1"/>
</dbReference>
<dbReference type="InterPro" id="IPR025199">
    <property type="entry name" value="FtsK_4TM"/>
</dbReference>
<dbReference type="InterPro" id="IPR018541">
    <property type="entry name" value="Ftsk_gamma"/>
</dbReference>
<dbReference type="Pfam" id="PF09397">
    <property type="entry name" value="FtsK_gamma"/>
    <property type="match status" value="1"/>
</dbReference>
<name>A0ABW1SCN0_9PROT</name>
<dbReference type="InterPro" id="IPR050206">
    <property type="entry name" value="FtsK/SpoIIIE/SftA"/>
</dbReference>
<dbReference type="Gene3D" id="3.40.50.300">
    <property type="entry name" value="P-loop containing nucleotide triphosphate hydrolases"/>
    <property type="match status" value="1"/>
</dbReference>
<feature type="region of interest" description="Disordered" evidence="17">
    <location>
        <begin position="812"/>
        <end position="833"/>
    </location>
</feature>
<evidence type="ECO:0000259" key="19">
    <source>
        <dbReference type="PROSITE" id="PS50901"/>
    </source>
</evidence>
<feature type="transmembrane region" description="Helical" evidence="18">
    <location>
        <begin position="180"/>
        <end position="201"/>
    </location>
</feature>
<dbReference type="Gene3D" id="3.30.980.40">
    <property type="match status" value="1"/>
</dbReference>
<evidence type="ECO:0000256" key="14">
    <source>
        <dbReference type="ARBA" id="ARBA00024784"/>
    </source>
</evidence>
<organism evidence="20 21">
    <name type="scientific">Ponticaulis profundi</name>
    <dbReference type="NCBI Taxonomy" id="2665222"/>
    <lineage>
        <taxon>Bacteria</taxon>
        <taxon>Pseudomonadati</taxon>
        <taxon>Pseudomonadota</taxon>
        <taxon>Alphaproteobacteria</taxon>
        <taxon>Hyphomonadales</taxon>
        <taxon>Hyphomonadaceae</taxon>
        <taxon>Ponticaulis</taxon>
    </lineage>
</organism>
<dbReference type="Pfam" id="PF17854">
    <property type="entry name" value="FtsK_alpha"/>
    <property type="match status" value="1"/>
</dbReference>
<evidence type="ECO:0000256" key="15">
    <source>
        <dbReference type="ARBA" id="ARBA00025923"/>
    </source>
</evidence>